<comment type="caution">
    <text evidence="3">The sequence shown here is derived from an EMBL/GenBank/DDBJ whole genome shotgun (WGS) entry which is preliminary data.</text>
</comment>
<evidence type="ECO:0000313" key="3">
    <source>
        <dbReference type="EMBL" id="HIQ61040.1"/>
    </source>
</evidence>
<evidence type="ECO:0000259" key="1">
    <source>
        <dbReference type="Pfam" id="PF01368"/>
    </source>
</evidence>
<feature type="domain" description="DDH" evidence="1">
    <location>
        <begin position="17"/>
        <end position="149"/>
    </location>
</feature>
<reference evidence="3" key="1">
    <citation type="submission" date="2020-10" db="EMBL/GenBank/DDBJ databases">
        <authorList>
            <person name="Gilroy R."/>
        </authorList>
    </citation>
    <scope>NUCLEOTIDE SEQUENCE</scope>
    <source>
        <strain evidence="3">ChiGjej2B2-12916</strain>
    </source>
</reference>
<dbReference type="PANTHER" id="PTHR47618">
    <property type="entry name" value="BIFUNCTIONAL OLIGORIBONUCLEASE AND PAP PHOSPHATASE NRNA"/>
    <property type="match status" value="1"/>
</dbReference>
<dbReference type="PANTHER" id="PTHR47618:SF1">
    <property type="entry name" value="BIFUNCTIONAL OLIGORIBONUCLEASE AND PAP PHOSPHATASE NRNA"/>
    <property type="match status" value="1"/>
</dbReference>
<dbReference type="InterPro" id="IPR003156">
    <property type="entry name" value="DHHA1_dom"/>
</dbReference>
<dbReference type="Pfam" id="PF01368">
    <property type="entry name" value="DHH"/>
    <property type="match status" value="1"/>
</dbReference>
<dbReference type="Proteomes" id="UP000886879">
    <property type="component" value="Unassembled WGS sequence"/>
</dbReference>
<accession>A0A9D1CGV1</accession>
<dbReference type="SUPFAM" id="SSF64182">
    <property type="entry name" value="DHH phosphoesterases"/>
    <property type="match status" value="1"/>
</dbReference>
<sequence>MTHQEAAQFLTEHDNYLILTHKRPDGDTIGCGVGLCHLLRKMGKTAWLLPSLDATALFQEYLEGVQAPEGYTPDTVVSVDVATLGLLPPNAQPYVGRIDLAIDHHPSQEFFAKETCLEADKAACGEILWEIAQDLGVMDETIATPLYVAVSTDTGCFVYANTTPHTHRVAAGLMEQGIDFKRLNKKHFRTKSVARMRLESLLLQGLYLCHDNTVAVATLSLDVMAKAGATNDDTEDIAAFVGQLEGLRHSATIRELKPGECKISMRTNADYLDACAVCAHLGGGGHKAAAGCTVMGSVEEAKAAILQAIDQELNRK</sequence>
<evidence type="ECO:0000313" key="4">
    <source>
        <dbReference type="Proteomes" id="UP000886879"/>
    </source>
</evidence>
<dbReference type="Gene3D" id="3.90.1640.10">
    <property type="entry name" value="inorganic pyrophosphatase (n-terminal core)"/>
    <property type="match status" value="1"/>
</dbReference>
<organism evidence="3 4">
    <name type="scientific">Candidatus Enterenecus faecium</name>
    <dbReference type="NCBI Taxonomy" id="2840780"/>
    <lineage>
        <taxon>Bacteria</taxon>
        <taxon>Bacillati</taxon>
        <taxon>Bacillota</taxon>
        <taxon>Clostridia</taxon>
        <taxon>Eubacteriales</taxon>
        <taxon>Candidatus Enterenecus</taxon>
    </lineage>
</organism>
<dbReference type="InterPro" id="IPR001667">
    <property type="entry name" value="DDH_dom"/>
</dbReference>
<protein>
    <submittedName>
        <fullName evidence="3">DHH family phosphoesterase</fullName>
    </submittedName>
</protein>
<name>A0A9D1CGV1_9FIRM</name>
<dbReference type="Pfam" id="PF02272">
    <property type="entry name" value="DHHA1"/>
    <property type="match status" value="1"/>
</dbReference>
<proteinExistence type="predicted"/>
<dbReference type="EMBL" id="DVFO01000052">
    <property type="protein sequence ID" value="HIQ61040.1"/>
    <property type="molecule type" value="Genomic_DNA"/>
</dbReference>
<dbReference type="AlphaFoldDB" id="A0A9D1CGV1"/>
<dbReference type="Gene3D" id="3.10.310.30">
    <property type="match status" value="1"/>
</dbReference>
<dbReference type="GO" id="GO:0003676">
    <property type="term" value="F:nucleic acid binding"/>
    <property type="evidence" value="ECO:0007669"/>
    <property type="project" value="InterPro"/>
</dbReference>
<reference evidence="3" key="2">
    <citation type="journal article" date="2021" name="PeerJ">
        <title>Extensive microbial diversity within the chicken gut microbiome revealed by metagenomics and culture.</title>
        <authorList>
            <person name="Gilroy R."/>
            <person name="Ravi A."/>
            <person name="Getino M."/>
            <person name="Pursley I."/>
            <person name="Horton D.L."/>
            <person name="Alikhan N.F."/>
            <person name="Baker D."/>
            <person name="Gharbi K."/>
            <person name="Hall N."/>
            <person name="Watson M."/>
            <person name="Adriaenssens E.M."/>
            <person name="Foster-Nyarko E."/>
            <person name="Jarju S."/>
            <person name="Secka A."/>
            <person name="Antonio M."/>
            <person name="Oren A."/>
            <person name="Chaudhuri R.R."/>
            <person name="La Ragione R."/>
            <person name="Hildebrand F."/>
            <person name="Pallen M.J."/>
        </authorList>
    </citation>
    <scope>NUCLEOTIDE SEQUENCE</scope>
    <source>
        <strain evidence="3">ChiGjej2B2-12916</strain>
    </source>
</reference>
<gene>
    <name evidence="3" type="ORF">IAD31_05535</name>
</gene>
<dbReference type="InterPro" id="IPR051319">
    <property type="entry name" value="Oligoribo/pAp-PDE_c-di-AMP_PDE"/>
</dbReference>
<feature type="domain" description="DHHA1" evidence="2">
    <location>
        <begin position="214"/>
        <end position="314"/>
    </location>
</feature>
<evidence type="ECO:0000259" key="2">
    <source>
        <dbReference type="Pfam" id="PF02272"/>
    </source>
</evidence>
<dbReference type="InterPro" id="IPR038763">
    <property type="entry name" value="DHH_sf"/>
</dbReference>